<name>A0A2T4MYV5_AERVE</name>
<sequence length="194" mass="23311">MDLEFIYKLISDFVGSLSVGNKFQLIESLINTPAKKVHDYEKWLQIEFAMFLYQRQNSDISDWGREKTYLLDRRLKSRIKHRKTTTVDFWLKRKYQKRPGEIIIEFKRAKSINECVKRMIDDGSLLRKINRSDNIIRSFWMVGFHPSETESHTVFDKAFKQEARLNEWVNDRKLKTERIEGTNLSFSIFTLYEI</sequence>
<organism evidence="1 2">
    <name type="scientific">Aeromonas veronii</name>
    <dbReference type="NCBI Taxonomy" id="654"/>
    <lineage>
        <taxon>Bacteria</taxon>
        <taxon>Pseudomonadati</taxon>
        <taxon>Pseudomonadota</taxon>
        <taxon>Gammaproteobacteria</taxon>
        <taxon>Aeromonadales</taxon>
        <taxon>Aeromonadaceae</taxon>
        <taxon>Aeromonas</taxon>
    </lineage>
</organism>
<accession>A0A2T4MYV5</accession>
<evidence type="ECO:0000313" key="1">
    <source>
        <dbReference type="EMBL" id="PTH79764.1"/>
    </source>
</evidence>
<dbReference type="AlphaFoldDB" id="A0A2T4MYV5"/>
<proteinExistence type="predicted"/>
<dbReference type="Proteomes" id="UP000241986">
    <property type="component" value="Unassembled WGS sequence"/>
</dbReference>
<dbReference type="RefSeq" id="WP_107684207.1">
    <property type="nucleotide sequence ID" value="NZ_CAWNSG010000015.1"/>
</dbReference>
<reference evidence="1 2" key="1">
    <citation type="submission" date="2018-03" db="EMBL/GenBank/DDBJ databases">
        <title>Aeromonas veronii whole genome sequencing and analysis.</title>
        <authorList>
            <person name="Xie H."/>
            <person name="Liu T."/>
            <person name="Wang K."/>
        </authorList>
    </citation>
    <scope>NUCLEOTIDE SEQUENCE [LARGE SCALE GENOMIC DNA]</scope>
    <source>
        <strain evidence="1 2">XH.VA.1</strain>
    </source>
</reference>
<comment type="caution">
    <text evidence="1">The sequence shown here is derived from an EMBL/GenBank/DDBJ whole genome shotgun (WGS) entry which is preliminary data.</text>
</comment>
<gene>
    <name evidence="1" type="ORF">DAA48_17780</name>
</gene>
<dbReference type="EMBL" id="PZKL01000039">
    <property type="protein sequence ID" value="PTH79764.1"/>
    <property type="molecule type" value="Genomic_DNA"/>
</dbReference>
<protein>
    <submittedName>
        <fullName evidence="1">Uncharacterized protein</fullName>
    </submittedName>
</protein>
<evidence type="ECO:0000313" key="2">
    <source>
        <dbReference type="Proteomes" id="UP000241986"/>
    </source>
</evidence>